<sequence length="2212" mass="246540">MKKSIFFTLFFVAGIFKSQETSRIPFEYNTSGHSSISQKLLTPEEILTPTIKAEMNVSESGAMTYMLPIEIHSGINNFQPNISLAYNSQSGNGMAGWGWNIVGLSTISRGGKSKEIDGITLGTQFNDDDPYYLDGQRLIQNDANNFVTEKFSKIKITKVTSGEFQFIVKYTDGKIAKYKELTTGQYYISLFQDSYGNAIQYTYQVDNFVPKVTKISYGEGNSFNINFEYKTRQTPTEAYRNGIKFVNKHVLERISSSSTNNGLFRKYVLTHDLIYSNTIERIRKIEVENIDGKKLKPLEFDYNLGVTTGTVEKKIDSNAGFLQNTKELGDIVAGNFFGNGKISTCYIAKGVDGSFSLMSSQAGKIQIPIEVGAKLIVGKALSNDGRLNDRDKLFIAHTGLYAKLQIVDLMTMESRIVDTAFQGNGTWNWNVITGEYTLNLSQNSDPYISGDFNNDGLTDLIHFIPATAYSPTKALMYEIGKTLGSSTETIELEVPINSAPASSLYLSFTSIHQIELDGDGIPEIMFLDGNKYSIYKIDNIGKKLVALQNLLHVALPDFEHNEYTKRSTPIIFGDFNGDGLTDFITPKKIYYIDQDNSTAAVVKRMETEQQLWWQYISTGTGFIATTKDFTSQHLAYICPSQKTYAKAGGSFWQKLWSGPEVVYDYTSYGATTIIPTDFNQDGKTDLISFSKFGKVKYSDTKQLNLAEIQNVLVLLTNQTFPVSHSVAQFANKIYFHETKTDVQGNVNLLTSNTVIPLTNDLISPFAIPLEATDFNQLNTYKSSLVISDLFTKKDISFTIDNDSFNEKLIRKVINGSGVDQLVDYRPMTSDTNTDVERCYIRNKGNGELSYPFYVHNNNGTTYLASKIHTIFDNKAITKEYRYENATQNLFGKGFLGFQKTYNSDAYESEFKNGKYINKNPAKAVFWSITTRDPIYDNAVVKSTYGGLNIFLTESTNANAKFDKGNHQYLILATEELTKDYLKKITISKNYEYDQTNDLRLKTVYTDFNGEGSSISKYTYKPEFSNGDHYFYGKIATSETITYKDGLSFHTRNESDYHSDGSLSEARKYGNQSSNSPVTTSYTYDSFGNIKTETLSTGNIASQITMYEYDGTHRFINKTTTPDGLISTSNINNLGRPTSEISSLGLTTSYHYDDWGNIDEITDFLGKKTTIWKSVAEPTSGGVYNLHSKRDGGIETIATFDKFNREIQSNEQSINGKWILSKKEYDIFGKQIKTSESFFEGEPAKWNAIEYDEFNRPVKNIAFTGKVITTCYEGMKVTVDDGYKKTSKTLDAMGHVIRQQDHGGVISYSYFPNGSLKETNYEGIKTTFEIDGWGNKTKMTDPSAGIFTYEYDNLNRLVKETNPKGYTLYTYDNLGRPLTEKISGNTPAENTSIEKTYTYNGLTKLPETIFGVSNGKSFTYTTLYDQYYRIISKKEETPDFIYTSNTTYDNFGRADIANIITVIPNIYTSTSSIKNIYDDNGILIQQNNNETGAMIWHLTAANARGQDTQMEYGNGYTLTNQYNPNDFSLYNIKHQNTNNGTIALDIDYNYDVNKGVLNWRRNNSFGKKEDFTYDKLNRLLSEAVNGTLTNEYSYDKRGRITSNTELGNYNYNETDYKLQGINFNTNGQSLSSQRGFATITYNAFKSPNTIVLAGKDNLSFEYNLLESRYSMKSSVTGQEKFYSSDFAVEITKNNNGTTQIITYVTGDPYNANYIKKEVLNSGSLAEKENFFLHRDNLGSILAITKTNGLIEEKRFFDAWGNLKGLVQSNGQTLTNVEQLRHIHLFLDRGFTGHEHLQTVGLINMNARIYDPILRKFLSPDNLVSDPYNTQSYDRFGYVYNNPLLYIDIDGNEPISFTAALIIAVAVAVTTKMIMNSIQGVPVWYGLGKAATTGAVMGAVSFGIGSVASSAAVSFVGKAALQAGMHSVSAGIMSSLETGDFSSGFLSGAVSSIISSGIQALGTNFSGSGAMQDANRNWISQNSFGKGDLIKVTMITAGGLSGGISSTIAGGNFWQGFRQGIITSGLNHVGHMGTSKLFGGPKATEVTSSFKANDKGTFVIVETDGLGHVYMKIDGEVFSYGRYNGSYSPSMGGYGPVGDGVLMKEGISYLEKRLAKSPSRVYKISGVNAKNISNYYNKLYDGGTSLKNGGRSINTYSLVGQNCSTTVWNSLKAGGFSTLPWINDPKAYIQTFAPPLDKTERFFQTQELIIDSKF</sequence>
<keyword evidence="6" id="KW-1185">Reference proteome</keyword>
<dbReference type="PANTHER" id="PTHR32305">
    <property type="match status" value="1"/>
</dbReference>
<dbReference type="SUPFAM" id="SSF69318">
    <property type="entry name" value="Integrin alpha N-terminal domain"/>
    <property type="match status" value="1"/>
</dbReference>
<name>A0ABT3Y1Z8_9FLAO</name>
<comment type="caution">
    <text evidence="5">The sequence shown here is derived from an EMBL/GenBank/DDBJ whole genome shotgun (WGS) entry which is preliminary data.</text>
</comment>
<evidence type="ECO:0000256" key="4">
    <source>
        <dbReference type="SAM" id="MobiDB-lite"/>
    </source>
</evidence>
<evidence type="ECO:0000313" key="6">
    <source>
        <dbReference type="Proteomes" id="UP001070176"/>
    </source>
</evidence>
<dbReference type="EMBL" id="JAOVZV010000005">
    <property type="protein sequence ID" value="MCX8532158.1"/>
    <property type="molecule type" value="Genomic_DNA"/>
</dbReference>
<dbReference type="Gene3D" id="2.180.10.10">
    <property type="entry name" value="RHS repeat-associated core"/>
    <property type="match status" value="2"/>
</dbReference>
<organism evidence="5 6">
    <name type="scientific">Chryseobacterium luquanense</name>
    <dbReference type="NCBI Taxonomy" id="2983766"/>
    <lineage>
        <taxon>Bacteria</taxon>
        <taxon>Pseudomonadati</taxon>
        <taxon>Bacteroidota</taxon>
        <taxon>Flavobacteriia</taxon>
        <taxon>Flavobacteriales</taxon>
        <taxon>Weeksellaceae</taxon>
        <taxon>Chryseobacterium group</taxon>
        <taxon>Chryseobacterium</taxon>
    </lineage>
</organism>
<proteinExistence type="predicted"/>
<dbReference type="PANTHER" id="PTHR32305:SF15">
    <property type="entry name" value="PROTEIN RHSA-RELATED"/>
    <property type="match status" value="1"/>
</dbReference>
<dbReference type="InterPro" id="IPR006530">
    <property type="entry name" value="YD"/>
</dbReference>
<dbReference type="Pfam" id="PF03534">
    <property type="entry name" value="SpvB"/>
    <property type="match status" value="1"/>
</dbReference>
<dbReference type="Pfam" id="PF05593">
    <property type="entry name" value="RHS_repeat"/>
    <property type="match status" value="1"/>
</dbReference>
<dbReference type="InterPro" id="IPR003284">
    <property type="entry name" value="Sal_SpvB"/>
</dbReference>
<dbReference type="InterPro" id="IPR022385">
    <property type="entry name" value="Rhs_assc_core"/>
</dbReference>
<keyword evidence="3" id="KW-0843">Virulence</keyword>
<protein>
    <recommendedName>
        <fullName evidence="7">Type IV secretion protein Rhs</fullName>
    </recommendedName>
</protein>
<evidence type="ECO:0000256" key="3">
    <source>
        <dbReference type="ARBA" id="ARBA00023026"/>
    </source>
</evidence>
<comment type="subcellular location">
    <subcellularLocation>
        <location evidence="1">Secreted</location>
    </subcellularLocation>
</comment>
<evidence type="ECO:0000313" key="5">
    <source>
        <dbReference type="EMBL" id="MCX8532158.1"/>
    </source>
</evidence>
<dbReference type="RefSeq" id="WP_267280745.1">
    <property type="nucleotide sequence ID" value="NZ_JAOVZV010000005.1"/>
</dbReference>
<evidence type="ECO:0000256" key="2">
    <source>
        <dbReference type="ARBA" id="ARBA00022525"/>
    </source>
</evidence>
<dbReference type="Proteomes" id="UP001070176">
    <property type="component" value="Unassembled WGS sequence"/>
</dbReference>
<dbReference type="InterPro" id="IPR028994">
    <property type="entry name" value="Integrin_alpha_N"/>
</dbReference>
<reference evidence="5" key="1">
    <citation type="submission" date="2022-10" db="EMBL/GenBank/DDBJ databases">
        <title>Chryseobacterium sp. nov., a novel bacterial species.</title>
        <authorList>
            <person name="Cao Y."/>
        </authorList>
    </citation>
    <scope>NUCLEOTIDE SEQUENCE</scope>
    <source>
        <strain evidence="5">KC 927</strain>
    </source>
</reference>
<accession>A0ABT3Y1Z8</accession>
<keyword evidence="2" id="KW-0964">Secreted</keyword>
<dbReference type="NCBIfam" id="TIGR03696">
    <property type="entry name" value="Rhs_assc_core"/>
    <property type="match status" value="1"/>
</dbReference>
<evidence type="ECO:0008006" key="7">
    <source>
        <dbReference type="Google" id="ProtNLM"/>
    </source>
</evidence>
<dbReference type="InterPro" id="IPR050708">
    <property type="entry name" value="T6SS_VgrG/RHS"/>
</dbReference>
<gene>
    <name evidence="5" type="ORF">OEA66_07310</name>
</gene>
<feature type="region of interest" description="Disordered" evidence="4">
    <location>
        <begin position="1053"/>
        <end position="1076"/>
    </location>
</feature>
<dbReference type="InterPro" id="IPR031325">
    <property type="entry name" value="RHS_repeat"/>
</dbReference>
<dbReference type="NCBIfam" id="TIGR01643">
    <property type="entry name" value="YD_repeat_2x"/>
    <property type="match status" value="1"/>
</dbReference>
<evidence type="ECO:0000256" key="1">
    <source>
        <dbReference type="ARBA" id="ARBA00004613"/>
    </source>
</evidence>